<dbReference type="PANTHER" id="PTHR43719:SF28">
    <property type="entry name" value="PEROXIDE STRESS-ACTIVATED HISTIDINE KINASE MAK1-RELATED"/>
    <property type="match status" value="1"/>
</dbReference>
<feature type="domain" description="Response regulatory" evidence="5">
    <location>
        <begin position="5"/>
        <end position="118"/>
    </location>
</feature>
<dbReference type="InterPro" id="IPR036097">
    <property type="entry name" value="HisK_dim/P_sf"/>
</dbReference>
<sequence>MLLKNVLVVDDEPLMREALDLSLRSEFKVVKASSGAEALELSELHDFPVVVLDLRMEGLDGIATLKKLRQKNAHQKIIILTAHQSMDSAIKAINLGAHGYMTKPCDFNELKSLLSKAHDRYYEEQMRTEELRTRLMEMHDDLFSLLCHEFNTPLNGIIGFSSILREELEDEENKRMASFIEDSAENLHSVFVEILDHVQSKLPAQPEPKSSFAMGDLTNYLESKREDWKREFELVGKAWLEELLVRGSFHSMTAIISKLILASCPVTAPLQISAQSCDKQIVFNFTNLDLESRFGFLDDPNTVFSPYSTSKFARRSFDSGVGLHLATSKNLAETAGMELLAKKNESGLIDIDLKVDIASEAAQD</sequence>
<keyword evidence="7" id="KW-1185">Reference proteome</keyword>
<dbReference type="CDD" id="cd17535">
    <property type="entry name" value="REC_NarL-like"/>
    <property type="match status" value="1"/>
</dbReference>
<gene>
    <name evidence="6" type="ORF">QEH52_09740</name>
</gene>
<organism evidence="6 7">
    <name type="scientific">Thalassobacterium maritimum</name>
    <dbReference type="NCBI Taxonomy" id="3041265"/>
    <lineage>
        <taxon>Bacteria</taxon>
        <taxon>Pseudomonadati</taxon>
        <taxon>Verrucomicrobiota</taxon>
        <taxon>Opitutia</taxon>
        <taxon>Puniceicoccales</taxon>
        <taxon>Coraliomargaritaceae</taxon>
        <taxon>Thalassobacterium</taxon>
    </lineage>
</organism>
<dbReference type="EMBL" id="JARXHW010000019">
    <property type="protein sequence ID" value="MDQ8207792.1"/>
    <property type="molecule type" value="Genomic_DNA"/>
</dbReference>
<dbReference type="InterPro" id="IPR001789">
    <property type="entry name" value="Sig_transdc_resp-reg_receiver"/>
</dbReference>
<evidence type="ECO:0000313" key="7">
    <source>
        <dbReference type="Proteomes" id="UP001225316"/>
    </source>
</evidence>
<evidence type="ECO:0000256" key="3">
    <source>
        <dbReference type="ARBA" id="ARBA00022553"/>
    </source>
</evidence>
<feature type="modified residue" description="4-aspartylphosphate" evidence="4">
    <location>
        <position position="53"/>
    </location>
</feature>
<dbReference type="SMART" id="SM00388">
    <property type="entry name" value="HisKA"/>
    <property type="match status" value="1"/>
</dbReference>
<dbReference type="Pfam" id="PF00072">
    <property type="entry name" value="Response_reg"/>
    <property type="match status" value="1"/>
</dbReference>
<dbReference type="PROSITE" id="PS50110">
    <property type="entry name" value="RESPONSE_REGULATORY"/>
    <property type="match status" value="1"/>
</dbReference>
<reference evidence="6 7" key="1">
    <citation type="submission" date="2023-04" db="EMBL/GenBank/DDBJ databases">
        <title>A novel bacteria isolated from coastal sediment.</title>
        <authorList>
            <person name="Liu X.-J."/>
            <person name="Du Z.-J."/>
        </authorList>
    </citation>
    <scope>NUCLEOTIDE SEQUENCE [LARGE SCALE GENOMIC DNA]</scope>
    <source>
        <strain evidence="6 7">SDUM461003</strain>
    </source>
</reference>
<evidence type="ECO:0000256" key="2">
    <source>
        <dbReference type="ARBA" id="ARBA00012438"/>
    </source>
</evidence>
<dbReference type="InterPro" id="IPR011006">
    <property type="entry name" value="CheY-like_superfamily"/>
</dbReference>
<dbReference type="CDD" id="cd00082">
    <property type="entry name" value="HisKA"/>
    <property type="match status" value="1"/>
</dbReference>
<comment type="caution">
    <text evidence="6">The sequence shown here is derived from an EMBL/GenBank/DDBJ whole genome shotgun (WGS) entry which is preliminary data.</text>
</comment>
<dbReference type="InterPro" id="IPR058245">
    <property type="entry name" value="NreC/VraR/RcsB-like_REC"/>
</dbReference>
<dbReference type="Pfam" id="PF00512">
    <property type="entry name" value="HisKA"/>
    <property type="match status" value="1"/>
</dbReference>
<accession>A0ABU1AUG3</accession>
<evidence type="ECO:0000256" key="4">
    <source>
        <dbReference type="PROSITE-ProRule" id="PRU00169"/>
    </source>
</evidence>
<name>A0ABU1AUG3_9BACT</name>
<dbReference type="SUPFAM" id="SSF52172">
    <property type="entry name" value="CheY-like"/>
    <property type="match status" value="1"/>
</dbReference>
<protein>
    <recommendedName>
        <fullName evidence="2">histidine kinase</fullName>
        <ecNumber evidence="2">2.7.13.3</ecNumber>
    </recommendedName>
</protein>
<dbReference type="Gene3D" id="1.10.287.130">
    <property type="match status" value="1"/>
</dbReference>
<dbReference type="InterPro" id="IPR050956">
    <property type="entry name" value="2C_system_His_kinase"/>
</dbReference>
<dbReference type="SMART" id="SM00448">
    <property type="entry name" value="REC"/>
    <property type="match status" value="1"/>
</dbReference>
<evidence type="ECO:0000259" key="5">
    <source>
        <dbReference type="PROSITE" id="PS50110"/>
    </source>
</evidence>
<evidence type="ECO:0000256" key="1">
    <source>
        <dbReference type="ARBA" id="ARBA00000085"/>
    </source>
</evidence>
<dbReference type="PANTHER" id="PTHR43719">
    <property type="entry name" value="TWO-COMPONENT HISTIDINE KINASE"/>
    <property type="match status" value="1"/>
</dbReference>
<evidence type="ECO:0000313" key="6">
    <source>
        <dbReference type="EMBL" id="MDQ8207792.1"/>
    </source>
</evidence>
<dbReference type="Gene3D" id="3.40.50.2300">
    <property type="match status" value="1"/>
</dbReference>
<dbReference type="SUPFAM" id="SSF47384">
    <property type="entry name" value="Homodimeric domain of signal transducing histidine kinase"/>
    <property type="match status" value="1"/>
</dbReference>
<dbReference type="RefSeq" id="WP_308950078.1">
    <property type="nucleotide sequence ID" value="NZ_JARXHW010000019.1"/>
</dbReference>
<dbReference type="Proteomes" id="UP001225316">
    <property type="component" value="Unassembled WGS sequence"/>
</dbReference>
<dbReference type="InterPro" id="IPR003661">
    <property type="entry name" value="HisK_dim/P_dom"/>
</dbReference>
<dbReference type="EC" id="2.7.13.3" evidence="2"/>
<keyword evidence="3 4" id="KW-0597">Phosphoprotein</keyword>
<comment type="catalytic activity">
    <reaction evidence="1">
        <text>ATP + protein L-histidine = ADP + protein N-phospho-L-histidine.</text>
        <dbReference type="EC" id="2.7.13.3"/>
    </reaction>
</comment>
<proteinExistence type="predicted"/>